<dbReference type="AlphaFoldDB" id="A0A1M4ZPG9"/>
<evidence type="ECO:0000313" key="3">
    <source>
        <dbReference type="Proteomes" id="UP000184041"/>
    </source>
</evidence>
<protein>
    <submittedName>
        <fullName evidence="2">Uncharacterized protein</fullName>
    </submittedName>
</protein>
<keyword evidence="1" id="KW-0812">Transmembrane</keyword>
<sequence length="152" mass="17649">MHNWQRTFAFISGTLVLGLLLIVVSHNFIHYVDREGTTGYLFLMGFGLVYLNLNFGISRRFIIKAVDLNWLCYLMASLTIAPTIFWVYTRDVGLGQSELLFVVITIFSAFLGTYFGIRRGLVKRAIYIRRLREDEQELPDSLKRPHDDLRPN</sequence>
<evidence type="ECO:0000313" key="2">
    <source>
        <dbReference type="EMBL" id="SHF19825.1"/>
    </source>
</evidence>
<feature type="transmembrane region" description="Helical" evidence="1">
    <location>
        <begin position="40"/>
        <end position="58"/>
    </location>
</feature>
<feature type="transmembrane region" description="Helical" evidence="1">
    <location>
        <begin position="7"/>
        <end position="28"/>
    </location>
</feature>
<dbReference type="Proteomes" id="UP000184041">
    <property type="component" value="Unassembled WGS sequence"/>
</dbReference>
<feature type="transmembrane region" description="Helical" evidence="1">
    <location>
        <begin position="70"/>
        <end position="88"/>
    </location>
</feature>
<gene>
    <name evidence="2" type="ORF">SAMN05443144_10692</name>
</gene>
<dbReference type="EMBL" id="FQUS01000006">
    <property type="protein sequence ID" value="SHF19825.1"/>
    <property type="molecule type" value="Genomic_DNA"/>
</dbReference>
<evidence type="ECO:0000256" key="1">
    <source>
        <dbReference type="SAM" id="Phobius"/>
    </source>
</evidence>
<accession>A0A1M4ZPG9</accession>
<dbReference type="OrthoDB" id="1524544at2"/>
<keyword evidence="3" id="KW-1185">Reference proteome</keyword>
<keyword evidence="1" id="KW-0472">Membrane</keyword>
<feature type="transmembrane region" description="Helical" evidence="1">
    <location>
        <begin position="100"/>
        <end position="117"/>
    </location>
</feature>
<keyword evidence="1" id="KW-1133">Transmembrane helix</keyword>
<organism evidence="2 3">
    <name type="scientific">Fodinibius roseus</name>
    <dbReference type="NCBI Taxonomy" id="1194090"/>
    <lineage>
        <taxon>Bacteria</taxon>
        <taxon>Pseudomonadati</taxon>
        <taxon>Balneolota</taxon>
        <taxon>Balneolia</taxon>
        <taxon>Balneolales</taxon>
        <taxon>Balneolaceae</taxon>
        <taxon>Fodinibius</taxon>
    </lineage>
</organism>
<reference evidence="2 3" key="1">
    <citation type="submission" date="2016-11" db="EMBL/GenBank/DDBJ databases">
        <authorList>
            <person name="Jaros S."/>
            <person name="Januszkiewicz K."/>
            <person name="Wedrychowicz H."/>
        </authorList>
    </citation>
    <scope>NUCLEOTIDE SEQUENCE [LARGE SCALE GENOMIC DNA]</scope>
    <source>
        <strain evidence="2 3">DSM 21986</strain>
    </source>
</reference>
<name>A0A1M4ZPG9_9BACT</name>
<dbReference type="STRING" id="1194090.SAMN05443144_10692"/>
<dbReference type="RefSeq" id="WP_073061495.1">
    <property type="nucleotide sequence ID" value="NZ_FQUS01000006.1"/>
</dbReference>
<proteinExistence type="predicted"/>